<dbReference type="RefSeq" id="XP_014243478.1">
    <property type="nucleotide sequence ID" value="XM_014387992.2"/>
</dbReference>
<dbReference type="SMART" id="SM00466">
    <property type="entry name" value="SRA"/>
    <property type="match status" value="1"/>
</dbReference>
<dbReference type="PROSITE" id="PS51015">
    <property type="entry name" value="YDG"/>
    <property type="match status" value="1"/>
</dbReference>
<evidence type="ECO:0000256" key="14">
    <source>
        <dbReference type="SAM" id="MobiDB-lite"/>
    </source>
</evidence>
<reference evidence="19" key="1">
    <citation type="submission" date="2022-01" db="UniProtKB">
        <authorList>
            <consortium name="EnsemblMetazoa"/>
        </authorList>
    </citation>
    <scope>IDENTIFICATION</scope>
</reference>
<dbReference type="SMART" id="SM00184">
    <property type="entry name" value="RING"/>
    <property type="match status" value="1"/>
</dbReference>
<dbReference type="GO" id="GO:0005634">
    <property type="term" value="C:nucleus"/>
    <property type="evidence" value="ECO:0007669"/>
    <property type="project" value="UniProtKB-SubCell"/>
</dbReference>
<evidence type="ECO:0000256" key="11">
    <source>
        <dbReference type="ARBA" id="ARBA00023306"/>
    </source>
</evidence>
<keyword evidence="4" id="KW-0808">Transferase</keyword>
<dbReference type="Proteomes" id="UP000494040">
    <property type="component" value="Unassembled WGS sequence"/>
</dbReference>
<keyword evidence="5" id="KW-0479">Metal-binding</keyword>
<dbReference type="GO" id="GO:0003677">
    <property type="term" value="F:DNA binding"/>
    <property type="evidence" value="ECO:0007669"/>
    <property type="project" value="UniProtKB-KW"/>
</dbReference>
<dbReference type="GO" id="GO:0061630">
    <property type="term" value="F:ubiquitin protein ligase activity"/>
    <property type="evidence" value="ECO:0007669"/>
    <property type="project" value="UniProtKB-EC"/>
</dbReference>
<dbReference type="Gene3D" id="2.30.30.1150">
    <property type="match status" value="1"/>
</dbReference>
<dbReference type="InterPro" id="IPR003105">
    <property type="entry name" value="SRA_YDG"/>
</dbReference>
<evidence type="ECO:0000256" key="2">
    <source>
        <dbReference type="ARBA" id="ARBA00004906"/>
    </source>
</evidence>
<dbReference type="GO" id="GO:0016567">
    <property type="term" value="P:protein ubiquitination"/>
    <property type="evidence" value="ECO:0007669"/>
    <property type="project" value="UniProtKB-UniPathway"/>
</dbReference>
<evidence type="ECO:0000256" key="10">
    <source>
        <dbReference type="ARBA" id="ARBA00023242"/>
    </source>
</evidence>
<dbReference type="InterPro" id="IPR021991">
    <property type="entry name" value="TTD_dom"/>
</dbReference>
<dbReference type="UniPathway" id="UPA00143"/>
<dbReference type="InterPro" id="IPR015947">
    <property type="entry name" value="PUA-like_sf"/>
</dbReference>
<comment type="pathway">
    <text evidence="2">Protein modification; protein ubiquitination.</text>
</comment>
<dbReference type="Pfam" id="PF12148">
    <property type="entry name" value="TTD"/>
    <property type="match status" value="1"/>
</dbReference>
<feature type="domain" description="YDG" evidence="18">
    <location>
        <begin position="366"/>
        <end position="522"/>
    </location>
</feature>
<feature type="domain" description="RING-type" evidence="17">
    <location>
        <begin position="607"/>
        <end position="647"/>
    </location>
</feature>
<dbReference type="SMART" id="SM00249">
    <property type="entry name" value="PHD"/>
    <property type="match status" value="1"/>
</dbReference>
<dbReference type="InterPro" id="IPR000626">
    <property type="entry name" value="Ubiquitin-like_dom"/>
</dbReference>
<evidence type="ECO:0000256" key="8">
    <source>
        <dbReference type="ARBA" id="ARBA00022833"/>
    </source>
</evidence>
<dbReference type="Pfam" id="PF00628">
    <property type="entry name" value="PHD"/>
    <property type="match status" value="1"/>
</dbReference>
<dbReference type="PROSITE" id="PS50016">
    <property type="entry name" value="ZF_PHD_2"/>
    <property type="match status" value="1"/>
</dbReference>
<proteinExistence type="predicted"/>
<evidence type="ECO:0000259" key="17">
    <source>
        <dbReference type="PROSITE" id="PS50089"/>
    </source>
</evidence>
<feature type="domain" description="Ubiquitin-like" evidence="16">
    <location>
        <begin position="3"/>
        <end position="76"/>
    </location>
</feature>
<dbReference type="OrthoDB" id="6696505at2759"/>
<feature type="domain" description="PHD-type" evidence="15">
    <location>
        <begin position="286"/>
        <end position="350"/>
    </location>
</feature>
<dbReference type="OMA" id="YDEPNTR"/>
<dbReference type="Pfam" id="PF13923">
    <property type="entry name" value="zf-C3HC4_2"/>
    <property type="match status" value="1"/>
</dbReference>
<sequence length="679" mass="76840">MENRYVIKTDDERTTVITTNKSNLTVGQFRKLVASSLNLKKDIEFRLFYVGKELKDNNLPLKTYNVTPNRPVHALILDPSKILTTPSNQPSTSQPKPSTSSAQVTRTFDKNNGESSVDIYYEVGDYVDFWECYTGSWYQGTIKEIKCVPREAAEADDASDEQQFVVVHLRKQYMEHYLSIDLIRPVSHKILEASILKPSDVVLVNFNPDGQGLGHWYDFIVRTPKTNDTQLSGDLKINSYNRDEVLFYTVPDDAIIYAIEKNKIKSELTADEVELRKNGCPLRPTKVVCSECNDSLKKACLHCGCGHCGFKYGYAEMIICDECEDFFHLRCVKLDEVPDDQWFCVDCVNTDSPKCEPIAQNNVHFGSIVGEEVGASYVGKDELSTSGVHVPLKSSFHFARKKGVASILLDSHNIIDNGLTVIIEGNNACVHNKKRKRHNFKGLIGINRFLVQNGSMHCINDEGGTVKMWREGIPIRLVRSHKIKSKFSPSQGYRYDGLYFVKSYYKEKNAKGCQVWKYKLQRNDPSPPPWTKKGKQRIESLGLTRVLPSGSALEPPASDHSPYSLPNHIVKLIELDTVNKVFWDRLISQAITDKMNLMQKIKEQFTCPCCLDLLDKPAYFSRCLHTFCSNCINKSLEISGSSCPVCRANIHGNADSTNKLTDNENLNNILLALFPNYHI</sequence>
<dbReference type="InterPro" id="IPR017907">
    <property type="entry name" value="Znf_RING_CS"/>
</dbReference>
<dbReference type="Pfam" id="PF02182">
    <property type="entry name" value="SAD_SRA"/>
    <property type="match status" value="1"/>
</dbReference>
<dbReference type="GO" id="GO:0008270">
    <property type="term" value="F:zinc ion binding"/>
    <property type="evidence" value="ECO:0007669"/>
    <property type="project" value="UniProtKB-KW"/>
</dbReference>
<evidence type="ECO:0000256" key="6">
    <source>
        <dbReference type="ARBA" id="ARBA00022771"/>
    </source>
</evidence>
<dbReference type="Gene3D" id="3.30.40.10">
    <property type="entry name" value="Zinc/RING finger domain, C3HC4 (zinc finger)"/>
    <property type="match status" value="1"/>
</dbReference>
<evidence type="ECO:0000256" key="9">
    <source>
        <dbReference type="ARBA" id="ARBA00023125"/>
    </source>
</evidence>
<keyword evidence="20" id="KW-1185">Reference proteome</keyword>
<evidence type="ECO:0000256" key="5">
    <source>
        <dbReference type="ARBA" id="ARBA00022723"/>
    </source>
</evidence>
<evidence type="ECO:0000256" key="7">
    <source>
        <dbReference type="ARBA" id="ARBA00022786"/>
    </source>
</evidence>
<dbReference type="SUPFAM" id="SSF57903">
    <property type="entry name" value="FYVE/PHD zinc finger"/>
    <property type="match status" value="1"/>
</dbReference>
<dbReference type="PANTHER" id="PTHR14140:SF45">
    <property type="entry name" value="RING-TYPE E3 UBIQUITIN TRANSFERASE"/>
    <property type="match status" value="1"/>
</dbReference>
<dbReference type="InterPro" id="IPR019787">
    <property type="entry name" value="Znf_PHD-finger"/>
</dbReference>
<dbReference type="SUPFAM" id="SSF54236">
    <property type="entry name" value="Ubiquitin-like"/>
    <property type="match status" value="1"/>
</dbReference>
<evidence type="ECO:0000259" key="18">
    <source>
        <dbReference type="PROSITE" id="PS51015"/>
    </source>
</evidence>
<dbReference type="PROSITE" id="PS00518">
    <property type="entry name" value="ZF_RING_1"/>
    <property type="match status" value="1"/>
</dbReference>
<feature type="region of interest" description="Disordered" evidence="14">
    <location>
        <begin position="83"/>
        <end position="108"/>
    </location>
</feature>
<dbReference type="InterPro" id="IPR019786">
    <property type="entry name" value="Zinc_finger_PHD-type_CS"/>
</dbReference>
<evidence type="ECO:0000259" key="16">
    <source>
        <dbReference type="PROSITE" id="PS50053"/>
    </source>
</evidence>
<evidence type="ECO:0000313" key="20">
    <source>
        <dbReference type="Proteomes" id="UP000494040"/>
    </source>
</evidence>
<dbReference type="PROSITE" id="PS01359">
    <property type="entry name" value="ZF_PHD_1"/>
    <property type="match status" value="1"/>
</dbReference>
<comment type="subcellular location">
    <subcellularLocation>
        <location evidence="13">Nucleus</location>
    </subcellularLocation>
</comment>
<keyword evidence="10 13" id="KW-0539">Nucleus</keyword>
<dbReference type="InterPro" id="IPR001965">
    <property type="entry name" value="Znf_PHD"/>
</dbReference>
<keyword evidence="11" id="KW-0131">Cell cycle</keyword>
<evidence type="ECO:0000256" key="3">
    <source>
        <dbReference type="ARBA" id="ARBA00012483"/>
    </source>
</evidence>
<evidence type="ECO:0000256" key="13">
    <source>
        <dbReference type="PROSITE-ProRule" id="PRU00358"/>
    </source>
</evidence>
<dbReference type="Gene3D" id="2.30.280.10">
    <property type="entry name" value="SRA-YDG"/>
    <property type="match status" value="1"/>
</dbReference>
<dbReference type="SUPFAM" id="SSF57850">
    <property type="entry name" value="RING/U-box"/>
    <property type="match status" value="1"/>
</dbReference>
<dbReference type="InterPro" id="IPR013083">
    <property type="entry name" value="Znf_RING/FYVE/PHD"/>
</dbReference>
<evidence type="ECO:0000256" key="4">
    <source>
        <dbReference type="ARBA" id="ARBA00022679"/>
    </source>
</evidence>
<protein>
    <recommendedName>
        <fullName evidence="3">RING-type E3 ubiquitin transferase</fullName>
        <ecNumber evidence="3">2.3.2.27</ecNumber>
    </recommendedName>
</protein>
<dbReference type="PANTHER" id="PTHR14140">
    <property type="entry name" value="E3 UBIQUITIN-PROTEIN LIGASE UHRF-RELATED"/>
    <property type="match status" value="1"/>
</dbReference>
<dbReference type="PROSITE" id="PS50053">
    <property type="entry name" value="UBIQUITIN_2"/>
    <property type="match status" value="1"/>
</dbReference>
<keyword evidence="6 12" id="KW-0863">Zinc-finger</keyword>
<comment type="catalytic activity">
    <reaction evidence="1">
        <text>S-ubiquitinyl-[E2 ubiquitin-conjugating enzyme]-L-cysteine + [acceptor protein]-L-lysine = [E2 ubiquitin-conjugating enzyme]-L-cysteine + N(6)-ubiquitinyl-[acceptor protein]-L-lysine.</text>
        <dbReference type="EC" id="2.3.2.27"/>
    </reaction>
</comment>
<dbReference type="InterPro" id="IPR029071">
    <property type="entry name" value="Ubiquitin-like_domsf"/>
</dbReference>
<dbReference type="InterPro" id="IPR036987">
    <property type="entry name" value="SRA-YDG_sf"/>
</dbReference>
<evidence type="ECO:0000256" key="12">
    <source>
        <dbReference type="PROSITE-ProRule" id="PRU00175"/>
    </source>
</evidence>
<keyword evidence="8" id="KW-0862">Zinc</keyword>
<dbReference type="EnsemblMetazoa" id="XM_014387992.2">
    <property type="protein sequence ID" value="XP_014243478.1"/>
    <property type="gene ID" value="LOC106663285"/>
</dbReference>
<keyword evidence="9" id="KW-0238">DNA-binding</keyword>
<accession>A0A8I6RJY0</accession>
<dbReference type="InterPro" id="IPR001841">
    <property type="entry name" value="Znf_RING"/>
</dbReference>
<dbReference type="SUPFAM" id="SSF88697">
    <property type="entry name" value="PUA domain-like"/>
    <property type="match status" value="1"/>
</dbReference>
<dbReference type="InterPro" id="IPR045134">
    <property type="entry name" value="UHRF1/2-like"/>
</dbReference>
<dbReference type="EC" id="2.3.2.27" evidence="3"/>
<dbReference type="GeneID" id="106663285"/>
<dbReference type="KEGG" id="clec:106663285"/>
<feature type="compositionally biased region" description="Low complexity" evidence="14">
    <location>
        <begin position="84"/>
        <end position="101"/>
    </location>
</feature>
<dbReference type="PROSITE" id="PS50089">
    <property type="entry name" value="ZF_RING_2"/>
    <property type="match status" value="1"/>
</dbReference>
<dbReference type="AlphaFoldDB" id="A0A8I6RJY0"/>
<dbReference type="InterPro" id="IPR011011">
    <property type="entry name" value="Znf_FYVE_PHD"/>
</dbReference>
<keyword evidence="7" id="KW-0833">Ubl conjugation pathway</keyword>
<evidence type="ECO:0000313" key="19">
    <source>
        <dbReference type="EnsemblMetazoa" id="XP_014243478.1"/>
    </source>
</evidence>
<dbReference type="GO" id="GO:0044027">
    <property type="term" value="P:negative regulation of gene expression via chromosomal CpG island methylation"/>
    <property type="evidence" value="ECO:0007669"/>
    <property type="project" value="TreeGrafter"/>
</dbReference>
<evidence type="ECO:0000256" key="1">
    <source>
        <dbReference type="ARBA" id="ARBA00000900"/>
    </source>
</evidence>
<name>A0A8I6RJY0_CIMLE</name>
<evidence type="ECO:0000259" key="15">
    <source>
        <dbReference type="PROSITE" id="PS50016"/>
    </source>
</evidence>
<organism evidence="19 20">
    <name type="scientific">Cimex lectularius</name>
    <name type="common">Bed bug</name>
    <name type="synonym">Acanthia lectularia</name>
    <dbReference type="NCBI Taxonomy" id="79782"/>
    <lineage>
        <taxon>Eukaryota</taxon>
        <taxon>Metazoa</taxon>
        <taxon>Ecdysozoa</taxon>
        <taxon>Arthropoda</taxon>
        <taxon>Hexapoda</taxon>
        <taxon>Insecta</taxon>
        <taxon>Pterygota</taxon>
        <taxon>Neoptera</taxon>
        <taxon>Paraneoptera</taxon>
        <taxon>Hemiptera</taxon>
        <taxon>Heteroptera</taxon>
        <taxon>Panheteroptera</taxon>
        <taxon>Cimicomorpha</taxon>
        <taxon>Cimicidae</taxon>
        <taxon>Cimex</taxon>
    </lineage>
</organism>